<feature type="compositionally biased region" description="Basic and acidic residues" evidence="1">
    <location>
        <begin position="217"/>
        <end position="236"/>
    </location>
</feature>
<feature type="compositionally biased region" description="Basic and acidic residues" evidence="1">
    <location>
        <begin position="334"/>
        <end position="359"/>
    </location>
</feature>
<sequence>MAHKSKNLQSENAKLRQEIRSLQSALKDINHDESPSNTWKVSYSNKRNEKSPLVSRERRERLRREIEDKLDRGIFSPPKSPVTIKNKPKQEQIIESLPLVKQDVGTDTMHFIASFGPPKTREIYKEEIQVEENPSFQESDYLNVEKTSEPNNSIHAEIGKLKDSVEDIYNSLESIDKDMLQESTKSLQSSQVRWNPVYKQEDEKMIKDSFNSYYSEEESKKQSLKEEELSTSRKNEKSLISEIEALRQENNALRQQLANTSRENTRKKKKTRKRSTSNNSTIKETAVIQNLQENEKKSTTSRRAAIIKKSTTPKRSKSPKLSKDEPPQKLVTLPRRERATTPKKPKEIHTSLDDGEMHTPKSKRRNISCYLKSPKINIGRSASVHSFTNFPLTPTRLRHCPTCDHLLSKGYSTVHCAKHGFATSKSPRSLSNRSRHDN</sequence>
<proteinExistence type="predicted"/>
<comment type="caution">
    <text evidence="2">The sequence shown here is derived from an EMBL/GenBank/DDBJ whole genome shotgun (WGS) entry which is preliminary data.</text>
</comment>
<feature type="compositionally biased region" description="Basic residues" evidence="1">
    <location>
        <begin position="265"/>
        <end position="275"/>
    </location>
</feature>
<keyword evidence="3" id="KW-1185">Reference proteome</keyword>
<gene>
    <name evidence="2" type="ORF">BSTOLATCC_MIC55863</name>
</gene>
<protein>
    <submittedName>
        <fullName evidence="2">Uncharacterized protein</fullName>
    </submittedName>
</protein>
<organism evidence="2 3">
    <name type="scientific">Blepharisma stoltei</name>
    <dbReference type="NCBI Taxonomy" id="1481888"/>
    <lineage>
        <taxon>Eukaryota</taxon>
        <taxon>Sar</taxon>
        <taxon>Alveolata</taxon>
        <taxon>Ciliophora</taxon>
        <taxon>Postciliodesmatophora</taxon>
        <taxon>Heterotrichea</taxon>
        <taxon>Heterotrichida</taxon>
        <taxon>Blepharismidae</taxon>
        <taxon>Blepharisma</taxon>
    </lineage>
</organism>
<feature type="region of interest" description="Disordered" evidence="1">
    <location>
        <begin position="250"/>
        <end position="361"/>
    </location>
</feature>
<dbReference type="Proteomes" id="UP001162131">
    <property type="component" value="Unassembled WGS sequence"/>
</dbReference>
<feature type="region of interest" description="Disordered" evidence="1">
    <location>
        <begin position="26"/>
        <end position="89"/>
    </location>
</feature>
<feature type="compositionally biased region" description="Polar residues" evidence="1">
    <location>
        <begin position="35"/>
        <end position="45"/>
    </location>
</feature>
<dbReference type="AlphaFoldDB" id="A0AAU9K1L8"/>
<name>A0AAU9K1L8_9CILI</name>
<feature type="compositionally biased region" description="Basic residues" evidence="1">
    <location>
        <begin position="311"/>
        <end position="320"/>
    </location>
</feature>
<evidence type="ECO:0000256" key="1">
    <source>
        <dbReference type="SAM" id="MobiDB-lite"/>
    </source>
</evidence>
<accession>A0AAU9K1L8</accession>
<evidence type="ECO:0000313" key="3">
    <source>
        <dbReference type="Proteomes" id="UP001162131"/>
    </source>
</evidence>
<dbReference type="EMBL" id="CAJZBQ010000054">
    <property type="protein sequence ID" value="CAG9332417.1"/>
    <property type="molecule type" value="Genomic_DNA"/>
</dbReference>
<evidence type="ECO:0000313" key="2">
    <source>
        <dbReference type="EMBL" id="CAG9332417.1"/>
    </source>
</evidence>
<feature type="region of interest" description="Disordered" evidence="1">
    <location>
        <begin position="213"/>
        <end position="236"/>
    </location>
</feature>
<reference evidence="2" key="1">
    <citation type="submission" date="2021-09" db="EMBL/GenBank/DDBJ databases">
        <authorList>
            <consortium name="AG Swart"/>
            <person name="Singh M."/>
            <person name="Singh A."/>
            <person name="Seah K."/>
            <person name="Emmerich C."/>
        </authorList>
    </citation>
    <scope>NUCLEOTIDE SEQUENCE</scope>
    <source>
        <strain evidence="2">ATCC30299</strain>
    </source>
</reference>
<feature type="compositionally biased region" description="Basic and acidic residues" evidence="1">
    <location>
        <begin position="46"/>
        <end position="72"/>
    </location>
</feature>